<comment type="caution">
    <text evidence="3">The sequence shown here is derived from an EMBL/GenBank/DDBJ whole genome shotgun (WGS) entry which is preliminary data.</text>
</comment>
<dbReference type="RefSeq" id="WP_111597303.1">
    <property type="nucleotide sequence ID" value="NZ_QLLL01000003.1"/>
</dbReference>
<dbReference type="EMBL" id="QLLL01000003">
    <property type="protein sequence ID" value="RAJ06706.1"/>
    <property type="molecule type" value="Genomic_DNA"/>
</dbReference>
<keyword evidence="4" id="KW-1185">Reference proteome</keyword>
<dbReference type="Pfam" id="PF13421">
    <property type="entry name" value="Band_7_1"/>
    <property type="match status" value="1"/>
</dbReference>
<dbReference type="Gene3D" id="3.30.479.30">
    <property type="entry name" value="Band 7 domain"/>
    <property type="match status" value="1"/>
</dbReference>
<accession>A0A327QQ11</accession>
<feature type="domain" description="GYF" evidence="2">
    <location>
        <begin position="316"/>
        <end position="359"/>
    </location>
</feature>
<protein>
    <submittedName>
        <fullName evidence="3">Membrane protease subunit (Stomatin/prohibitin family)</fullName>
    </submittedName>
</protein>
<proteinExistence type="predicted"/>
<dbReference type="CDD" id="cd03408">
    <property type="entry name" value="SPFH_like_u1"/>
    <property type="match status" value="1"/>
</dbReference>
<dbReference type="PANTHER" id="PTHR37826">
    <property type="entry name" value="FLOTILLIN BAND_7_5 DOMAIN PROTEIN"/>
    <property type="match status" value="1"/>
</dbReference>
<dbReference type="PANTHER" id="PTHR37826:SF2">
    <property type="entry name" value="ZINC-RIBBON DOMAIN-CONTAINING PROTEIN"/>
    <property type="match status" value="1"/>
</dbReference>
<name>A0A327QQ11_9BACT</name>
<dbReference type="GO" id="GO:0006508">
    <property type="term" value="P:proteolysis"/>
    <property type="evidence" value="ECO:0007669"/>
    <property type="project" value="UniProtKB-KW"/>
</dbReference>
<dbReference type="GO" id="GO:0008233">
    <property type="term" value="F:peptidase activity"/>
    <property type="evidence" value="ECO:0007669"/>
    <property type="project" value="UniProtKB-KW"/>
</dbReference>
<dbReference type="AlphaFoldDB" id="A0A327QQ11"/>
<sequence>MGLFDKIKGEFIDIIEWVDTTSDTIVWKFPRYQNEIKMNAKLTVRESQVAVFLNEGALADVFMPGMYTLTTQNMPILSTLKGWKYGFDSPFKADVFFVSMRQFTNQKWGTKNPVMIRDAEFGPVRLRAFGSYNFRVKDAAMFVRDISATNPTFSVEEINENLRNLAVTRGMDAIAESKIPVLDLASNYNEFSTFVQDKIKPEFEEIGLELTKFLIENISLPPEVETALDKRSSMGIIGNLGAYSQFQAANAMENMSNNPGGGTGVGGLGMEAAMGFAMGNQMTNMYKQNQFDPTQGMQNSPANGAVPPPLPTAAQYFFAINGQQAGPYNYDQIPALIAAGTINSDTLYWKKGLTEWKSAYYDDDLDNLFKNVPPPIPGF</sequence>
<dbReference type="InterPro" id="IPR036013">
    <property type="entry name" value="Band_7/SPFH_dom_sf"/>
</dbReference>
<reference evidence="3 4" key="1">
    <citation type="submission" date="2018-06" db="EMBL/GenBank/DDBJ databases">
        <title>Genomic Encyclopedia of Archaeal and Bacterial Type Strains, Phase II (KMG-II): from individual species to whole genera.</title>
        <authorList>
            <person name="Goeker M."/>
        </authorList>
    </citation>
    <scope>NUCLEOTIDE SEQUENCE [LARGE SCALE GENOMIC DNA]</scope>
    <source>
        <strain evidence="3 4">DSM 23857</strain>
    </source>
</reference>
<dbReference type="InterPro" id="IPR033880">
    <property type="entry name" value="SPFH_YdjI"/>
</dbReference>
<dbReference type="SUPFAM" id="SSF117892">
    <property type="entry name" value="Band 7/SPFH domain"/>
    <property type="match status" value="1"/>
</dbReference>
<evidence type="ECO:0000259" key="1">
    <source>
        <dbReference type="Pfam" id="PF13421"/>
    </source>
</evidence>
<feature type="domain" description="SPFH" evidence="1">
    <location>
        <begin position="26"/>
        <end position="236"/>
    </location>
</feature>
<dbReference type="OrthoDB" id="9764015at2"/>
<dbReference type="Pfam" id="PF14237">
    <property type="entry name" value="GYF_2"/>
    <property type="match status" value="1"/>
</dbReference>
<organism evidence="3 4">
    <name type="scientific">Chitinophaga skermanii</name>
    <dbReference type="NCBI Taxonomy" id="331697"/>
    <lineage>
        <taxon>Bacteria</taxon>
        <taxon>Pseudomonadati</taxon>
        <taxon>Bacteroidota</taxon>
        <taxon>Chitinophagia</taxon>
        <taxon>Chitinophagales</taxon>
        <taxon>Chitinophagaceae</taxon>
        <taxon>Chitinophaga</taxon>
    </lineage>
</organism>
<evidence type="ECO:0000313" key="3">
    <source>
        <dbReference type="EMBL" id="RAJ06706.1"/>
    </source>
</evidence>
<evidence type="ECO:0000259" key="2">
    <source>
        <dbReference type="Pfam" id="PF14237"/>
    </source>
</evidence>
<gene>
    <name evidence="3" type="ORF">LX64_01833</name>
</gene>
<keyword evidence="3" id="KW-0378">Hydrolase</keyword>
<evidence type="ECO:0000313" key="4">
    <source>
        <dbReference type="Proteomes" id="UP000249547"/>
    </source>
</evidence>
<keyword evidence="3" id="KW-0645">Protease</keyword>
<dbReference type="InterPro" id="IPR025640">
    <property type="entry name" value="GYF_2"/>
</dbReference>
<dbReference type="Proteomes" id="UP000249547">
    <property type="component" value="Unassembled WGS sequence"/>
</dbReference>